<dbReference type="AlphaFoldDB" id="A0AAJ0LVI7"/>
<keyword evidence="3" id="KW-0805">Transcription regulation</keyword>
<dbReference type="InterPro" id="IPR021858">
    <property type="entry name" value="Fun_TF"/>
</dbReference>
<sequence length="528" mass="59292">MPWSDDRQEQHALQFFVRHSAPQLAGYFDSPFWQRMVLQAGRHEPAVRHAIAAIGALHEKLLAGSVNPEQTQDKRTRFALEQCNKSITLLVNPEDQQAKPDLRLMLTTCVLFTCFEALQGHCEQAIIHATQGYTLLQQYAMEPENRRWDVGAFAVELDQLCLLMRRLQTQSKGLMGKDFNVIPDPQTINATRPTSFSSMQDARSGLELVLNQLTVFFLDMELDDNFYDLAVANAEKHLLFKPWLAAWEKAFSDFLAKEQANFSPADRKAAMVLKAHEIVAEILSEVDLSLGELGWDQFGKKFEAIVNLAAAVVEDTKQSDTSVIEARWKTNGVFISAPTATLSFSLGIVDPLYEVCSRCRDPTLRRRALDLLARHPRQECVWSSWSAWKVGKFLMRMEEEGADGQPKTSADIPSESRVSEVWVDFSDNSTEESRKGRVGYKKSLPRASARYALNPGLFEDWQTQDTGFAEDSDMRSSRSNSTASGMQTFENMASAAGAGPCIPYSRSRSDASQTNTDFPVVHETPLEE</sequence>
<dbReference type="GO" id="GO:0046872">
    <property type="term" value="F:metal ion binding"/>
    <property type="evidence" value="ECO:0007669"/>
    <property type="project" value="UniProtKB-KW"/>
</dbReference>
<proteinExistence type="predicted"/>
<protein>
    <recommendedName>
        <fullName evidence="10">C6 zinc finger domain protein</fullName>
    </recommendedName>
</protein>
<keyword evidence="2" id="KW-0862">Zinc</keyword>
<organism evidence="8 9">
    <name type="scientific">Extremus antarcticus</name>
    <dbReference type="NCBI Taxonomy" id="702011"/>
    <lineage>
        <taxon>Eukaryota</taxon>
        <taxon>Fungi</taxon>
        <taxon>Dikarya</taxon>
        <taxon>Ascomycota</taxon>
        <taxon>Pezizomycotina</taxon>
        <taxon>Dothideomycetes</taxon>
        <taxon>Dothideomycetidae</taxon>
        <taxon>Mycosphaerellales</taxon>
        <taxon>Extremaceae</taxon>
        <taxon>Extremus</taxon>
    </lineage>
</organism>
<keyword evidence="4" id="KW-0238">DNA-binding</keyword>
<dbReference type="PANTHER" id="PTHR36206">
    <property type="entry name" value="ASPERCRYPTIN BIOSYNTHESIS CLUSTER-SPECIFIC TRANSCRIPTION REGULATOR ATNN-RELATED"/>
    <property type="match status" value="1"/>
</dbReference>
<evidence type="ECO:0000256" key="3">
    <source>
        <dbReference type="ARBA" id="ARBA00023015"/>
    </source>
</evidence>
<dbReference type="EMBL" id="JAWDJX010000004">
    <property type="protein sequence ID" value="KAK3057089.1"/>
    <property type="molecule type" value="Genomic_DNA"/>
</dbReference>
<keyword evidence="1" id="KW-0479">Metal-binding</keyword>
<feature type="compositionally biased region" description="Polar residues" evidence="7">
    <location>
        <begin position="477"/>
        <end position="491"/>
    </location>
</feature>
<reference evidence="8" key="1">
    <citation type="submission" date="2023-04" db="EMBL/GenBank/DDBJ databases">
        <title>Black Yeasts Isolated from many extreme environments.</title>
        <authorList>
            <person name="Coleine C."/>
            <person name="Stajich J.E."/>
            <person name="Selbmann L."/>
        </authorList>
    </citation>
    <scope>NUCLEOTIDE SEQUENCE</scope>
    <source>
        <strain evidence="8">CCFEE 5312</strain>
    </source>
</reference>
<feature type="region of interest" description="Disordered" evidence="7">
    <location>
        <begin position="468"/>
        <end position="528"/>
    </location>
</feature>
<keyword evidence="5" id="KW-0804">Transcription</keyword>
<evidence type="ECO:0000256" key="2">
    <source>
        <dbReference type="ARBA" id="ARBA00022833"/>
    </source>
</evidence>
<comment type="caution">
    <text evidence="8">The sequence shown here is derived from an EMBL/GenBank/DDBJ whole genome shotgun (WGS) entry which is preliminary data.</text>
</comment>
<evidence type="ECO:0000256" key="7">
    <source>
        <dbReference type="SAM" id="MobiDB-lite"/>
    </source>
</evidence>
<gene>
    <name evidence="8" type="ORF">LTR09_002127</name>
</gene>
<dbReference type="Pfam" id="PF11951">
    <property type="entry name" value="Fungal_trans_2"/>
    <property type="match status" value="1"/>
</dbReference>
<evidence type="ECO:0000256" key="1">
    <source>
        <dbReference type="ARBA" id="ARBA00022723"/>
    </source>
</evidence>
<keyword evidence="6" id="KW-0539">Nucleus</keyword>
<evidence type="ECO:0000256" key="5">
    <source>
        <dbReference type="ARBA" id="ARBA00023163"/>
    </source>
</evidence>
<evidence type="ECO:0000313" key="8">
    <source>
        <dbReference type="EMBL" id="KAK3057089.1"/>
    </source>
</evidence>
<evidence type="ECO:0008006" key="10">
    <source>
        <dbReference type="Google" id="ProtNLM"/>
    </source>
</evidence>
<accession>A0AAJ0LVI7</accession>
<dbReference type="Proteomes" id="UP001271007">
    <property type="component" value="Unassembled WGS sequence"/>
</dbReference>
<dbReference type="InterPro" id="IPR052360">
    <property type="entry name" value="Transcr_Regulatory_Proteins"/>
</dbReference>
<keyword evidence="9" id="KW-1185">Reference proteome</keyword>
<evidence type="ECO:0000256" key="6">
    <source>
        <dbReference type="ARBA" id="ARBA00023242"/>
    </source>
</evidence>
<dbReference type="GO" id="GO:0003677">
    <property type="term" value="F:DNA binding"/>
    <property type="evidence" value="ECO:0007669"/>
    <property type="project" value="UniProtKB-KW"/>
</dbReference>
<dbReference type="PANTHER" id="PTHR36206:SF12">
    <property type="entry name" value="ASPERCRYPTIN BIOSYNTHESIS CLUSTER-SPECIFIC TRANSCRIPTION REGULATOR ATNN-RELATED"/>
    <property type="match status" value="1"/>
</dbReference>
<evidence type="ECO:0000256" key="4">
    <source>
        <dbReference type="ARBA" id="ARBA00023125"/>
    </source>
</evidence>
<name>A0AAJ0LVI7_9PEZI</name>
<evidence type="ECO:0000313" key="9">
    <source>
        <dbReference type="Proteomes" id="UP001271007"/>
    </source>
</evidence>